<dbReference type="EMBL" id="DYWQ01000074">
    <property type="protein sequence ID" value="HJF45100.1"/>
    <property type="molecule type" value="Genomic_DNA"/>
</dbReference>
<feature type="transmembrane region" description="Helical" evidence="2">
    <location>
        <begin position="289"/>
        <end position="307"/>
    </location>
</feature>
<evidence type="ECO:0000259" key="3">
    <source>
        <dbReference type="Pfam" id="PF22599"/>
    </source>
</evidence>
<evidence type="ECO:0000256" key="1">
    <source>
        <dbReference type="SAM" id="MobiDB-lite"/>
    </source>
</evidence>
<reference evidence="4" key="2">
    <citation type="submission" date="2021-09" db="EMBL/GenBank/DDBJ databases">
        <authorList>
            <person name="Gilroy R."/>
        </authorList>
    </citation>
    <scope>NUCLEOTIDE SEQUENCE</scope>
    <source>
        <strain evidence="4">CHK124-7917</strain>
    </source>
</reference>
<dbReference type="Gene3D" id="3.30.1360.200">
    <property type="match status" value="1"/>
</dbReference>
<keyword evidence="2" id="KW-0812">Transmembrane</keyword>
<feature type="transmembrane region" description="Helical" evidence="2">
    <location>
        <begin position="43"/>
        <end position="61"/>
    </location>
</feature>
<dbReference type="AlphaFoldDB" id="A0A921KL67"/>
<keyword evidence="2" id="KW-0472">Membrane</keyword>
<reference evidence="4" key="1">
    <citation type="journal article" date="2021" name="PeerJ">
        <title>Extensive microbial diversity within the chicken gut microbiome revealed by metagenomics and culture.</title>
        <authorList>
            <person name="Gilroy R."/>
            <person name="Ravi A."/>
            <person name="Getino M."/>
            <person name="Pursley I."/>
            <person name="Horton D.L."/>
            <person name="Alikhan N.F."/>
            <person name="Baker D."/>
            <person name="Gharbi K."/>
            <person name="Hall N."/>
            <person name="Watson M."/>
            <person name="Adriaenssens E.M."/>
            <person name="Foster-Nyarko E."/>
            <person name="Jarju S."/>
            <person name="Secka A."/>
            <person name="Antonio M."/>
            <person name="Oren A."/>
            <person name="Chaudhuri R.R."/>
            <person name="La Ragione R."/>
            <person name="Hildebrand F."/>
            <person name="Pallen M.J."/>
        </authorList>
    </citation>
    <scope>NUCLEOTIDE SEQUENCE</scope>
    <source>
        <strain evidence="4">CHK124-7917</strain>
    </source>
</reference>
<proteinExistence type="predicted"/>
<feature type="domain" description="SecDF P1 head subdomain" evidence="3">
    <location>
        <begin position="188"/>
        <end position="271"/>
    </location>
</feature>
<dbReference type="RefSeq" id="WP_274958966.1">
    <property type="nucleotide sequence ID" value="NZ_DYWQ01000074.1"/>
</dbReference>
<name>A0A921KL67_9ACTN</name>
<feature type="transmembrane region" description="Helical" evidence="2">
    <location>
        <begin position="346"/>
        <end position="366"/>
    </location>
</feature>
<feature type="compositionally biased region" description="Low complexity" evidence="1">
    <location>
        <begin position="17"/>
        <end position="26"/>
    </location>
</feature>
<feature type="region of interest" description="Disordered" evidence="1">
    <location>
        <begin position="1"/>
        <end position="34"/>
    </location>
</feature>
<dbReference type="Proteomes" id="UP000697330">
    <property type="component" value="Unassembled WGS sequence"/>
</dbReference>
<evidence type="ECO:0000313" key="5">
    <source>
        <dbReference type="Proteomes" id="UP000697330"/>
    </source>
</evidence>
<accession>A0A921KL67</accession>
<dbReference type="Gene3D" id="3.30.70.3400">
    <property type="match status" value="1"/>
</dbReference>
<feature type="transmembrane region" description="Helical" evidence="2">
    <location>
        <begin position="314"/>
        <end position="334"/>
    </location>
</feature>
<feature type="transmembrane region" description="Helical" evidence="2">
    <location>
        <begin position="423"/>
        <end position="443"/>
    </location>
</feature>
<feature type="transmembrane region" description="Helical" evidence="2">
    <location>
        <begin position="393"/>
        <end position="411"/>
    </location>
</feature>
<organism evidence="4 5">
    <name type="scientific">Thermophilibacter provencensis</name>
    <dbReference type="NCBI Taxonomy" id="1852386"/>
    <lineage>
        <taxon>Bacteria</taxon>
        <taxon>Bacillati</taxon>
        <taxon>Actinomycetota</taxon>
        <taxon>Coriobacteriia</taxon>
        <taxon>Coriobacteriales</taxon>
        <taxon>Atopobiaceae</taxon>
        <taxon>Thermophilibacter</taxon>
    </lineage>
</organism>
<gene>
    <name evidence="4" type="ORF">K8U72_04865</name>
</gene>
<evidence type="ECO:0000313" key="4">
    <source>
        <dbReference type="EMBL" id="HJF45100.1"/>
    </source>
</evidence>
<protein>
    <recommendedName>
        <fullName evidence="3">SecDF P1 head subdomain domain-containing protein</fullName>
    </recommendedName>
</protein>
<dbReference type="Pfam" id="PF22599">
    <property type="entry name" value="SecDF_P1_head"/>
    <property type="match status" value="1"/>
</dbReference>
<sequence>MRDEKNGKGATGVRRWGATAGSAPRGRAGRAGRGVPSDARSQIAALLAALVLLVASVLLALPPAEVLGWGVDFAGGTSYSYALADGAADTAATAAAVRSRLSALGVRGARVSSGEGVTVEVPAGQDAADAVAVATRPGRVELVRLDAISDADALARVQAGASGVVLAEGSYEAFLDNSSIASIDPVRLSASSDLYGIQIAFTSEGAEAFAEVTSELAPVGGQVAVVFDGTVVAAPGVSDPITDGVVTVSAGLSLTDAAGMQAAVRTGVLPAELGEGTAAPLAPAVSGTGLLRALVVAGVAALVALLATMRLLGLVAYAGLVSVAVLEVGGLAALSRAGLFVPTGAAYVVAAIVVCATFLELLRVLWRVRSCVRGGTDPRDAGRVALRRHARELAVIAVAFVAGGLALFLLVSEGGLASNPAGLAWPVAAVAGALTLLLVCLPLTRAFSRAMRANPDAWGVAPRDEGDR</sequence>
<keyword evidence="2" id="KW-1133">Transmembrane helix</keyword>
<comment type="caution">
    <text evidence="4">The sequence shown here is derived from an EMBL/GenBank/DDBJ whole genome shotgun (WGS) entry which is preliminary data.</text>
</comment>
<dbReference type="InterPro" id="IPR054384">
    <property type="entry name" value="SecDF_P1_head"/>
</dbReference>
<evidence type="ECO:0000256" key="2">
    <source>
        <dbReference type="SAM" id="Phobius"/>
    </source>
</evidence>